<evidence type="ECO:0000313" key="2">
    <source>
        <dbReference type="EMBL" id="MFI0910286.1"/>
    </source>
</evidence>
<keyword evidence="2" id="KW-0540">Nuclease</keyword>
<proteinExistence type="predicted"/>
<dbReference type="RefSeq" id="WP_240667482.1">
    <property type="nucleotide sequence ID" value="NZ_JBEYAG010000030.1"/>
</dbReference>
<keyword evidence="2" id="KW-0378">Hydrolase</keyword>
<dbReference type="Pfam" id="PF05685">
    <property type="entry name" value="Uma2"/>
    <property type="match status" value="1"/>
</dbReference>
<reference evidence="2 3" key="1">
    <citation type="submission" date="2024-10" db="EMBL/GenBank/DDBJ databases">
        <title>The Natural Products Discovery Center: Release of the First 8490 Sequenced Strains for Exploring Actinobacteria Biosynthetic Diversity.</title>
        <authorList>
            <person name="Kalkreuter E."/>
            <person name="Kautsar S.A."/>
            <person name="Yang D."/>
            <person name="Bader C.D."/>
            <person name="Teijaro C.N."/>
            <person name="Fluegel L."/>
            <person name="Davis C.M."/>
            <person name="Simpson J.R."/>
            <person name="Lauterbach L."/>
            <person name="Steele A.D."/>
            <person name="Gui C."/>
            <person name="Meng S."/>
            <person name="Li G."/>
            <person name="Viehrig K."/>
            <person name="Ye F."/>
            <person name="Su P."/>
            <person name="Kiefer A.F."/>
            <person name="Nichols A."/>
            <person name="Cepeda A.J."/>
            <person name="Yan W."/>
            <person name="Fan B."/>
            <person name="Jiang Y."/>
            <person name="Adhikari A."/>
            <person name="Zheng C.-J."/>
            <person name="Schuster L."/>
            <person name="Cowan T.M."/>
            <person name="Smanski M.J."/>
            <person name="Chevrette M.G."/>
            <person name="De Carvalho L.P.S."/>
            <person name="Shen B."/>
        </authorList>
    </citation>
    <scope>NUCLEOTIDE SEQUENCE [LARGE SCALE GENOMIC DNA]</scope>
    <source>
        <strain evidence="2 3">NPDC020979</strain>
    </source>
</reference>
<comment type="caution">
    <text evidence="2">The sequence shown here is derived from an EMBL/GenBank/DDBJ whole genome shotgun (WGS) entry which is preliminary data.</text>
</comment>
<keyword evidence="2" id="KW-0255">Endonuclease</keyword>
<evidence type="ECO:0000259" key="1">
    <source>
        <dbReference type="Pfam" id="PF05685"/>
    </source>
</evidence>
<dbReference type="GO" id="GO:0004519">
    <property type="term" value="F:endonuclease activity"/>
    <property type="evidence" value="ECO:0007669"/>
    <property type="project" value="UniProtKB-KW"/>
</dbReference>
<dbReference type="SUPFAM" id="SSF52980">
    <property type="entry name" value="Restriction endonuclease-like"/>
    <property type="match status" value="1"/>
</dbReference>
<dbReference type="Gene3D" id="3.90.1570.10">
    <property type="entry name" value="tt1808, chain A"/>
    <property type="match status" value="1"/>
</dbReference>
<dbReference type="PANTHER" id="PTHR35400:SF3">
    <property type="entry name" value="SLL1072 PROTEIN"/>
    <property type="match status" value="1"/>
</dbReference>
<evidence type="ECO:0000313" key="3">
    <source>
        <dbReference type="Proteomes" id="UP001611162"/>
    </source>
</evidence>
<sequence>MVLVGPKPDMTPLRRAADAAEAATGLRAEIIRGVVMMSRTRTGKQAGIVNNLYDQLRLTLPGRLSAFQVASVPMPGDPDDYTTPDLLVCDAGFGDSDDWLTDPGDVELVVEVVSKGNSTKDTRDLVGWYADAGIPAYLLIDPRDGSWTLYTLPRDGEFQARRHGLYGEDVELSALGAKIVTEGLPRYDK</sequence>
<protein>
    <submittedName>
        <fullName evidence="2">Uma2 family endonuclease</fullName>
    </submittedName>
</protein>
<name>A0ABW7T0T4_9ACTN</name>
<dbReference type="InterPro" id="IPR008538">
    <property type="entry name" value="Uma2"/>
</dbReference>
<dbReference type="Proteomes" id="UP001611162">
    <property type="component" value="Unassembled WGS sequence"/>
</dbReference>
<feature type="domain" description="Putative restriction endonuclease" evidence="1">
    <location>
        <begin position="23"/>
        <end position="172"/>
    </location>
</feature>
<dbReference type="InterPro" id="IPR011335">
    <property type="entry name" value="Restrct_endonuc-II-like"/>
</dbReference>
<gene>
    <name evidence="2" type="ORF">ACH4TF_07460</name>
</gene>
<dbReference type="CDD" id="cd06260">
    <property type="entry name" value="DUF820-like"/>
    <property type="match status" value="1"/>
</dbReference>
<dbReference type="InterPro" id="IPR012296">
    <property type="entry name" value="Nuclease_put_TT1808"/>
</dbReference>
<dbReference type="PANTHER" id="PTHR35400">
    <property type="entry name" value="SLR1083 PROTEIN"/>
    <property type="match status" value="1"/>
</dbReference>
<organism evidence="2 3">
    <name type="scientific">Streptomyces abikoensis</name>
    <dbReference type="NCBI Taxonomy" id="97398"/>
    <lineage>
        <taxon>Bacteria</taxon>
        <taxon>Bacillati</taxon>
        <taxon>Actinomycetota</taxon>
        <taxon>Actinomycetes</taxon>
        <taxon>Kitasatosporales</taxon>
        <taxon>Streptomycetaceae</taxon>
        <taxon>Streptomyces</taxon>
    </lineage>
</organism>
<keyword evidence="3" id="KW-1185">Reference proteome</keyword>
<accession>A0ABW7T0T4</accession>
<dbReference type="EMBL" id="JBIRRB010000002">
    <property type="protein sequence ID" value="MFI0910286.1"/>
    <property type="molecule type" value="Genomic_DNA"/>
</dbReference>